<evidence type="ECO:0000256" key="1">
    <source>
        <dbReference type="ARBA" id="ARBA00022679"/>
    </source>
</evidence>
<comment type="caution">
    <text evidence="4">The sequence shown here is derived from an EMBL/GenBank/DDBJ whole genome shotgun (WGS) entry which is preliminary data.</text>
</comment>
<dbReference type="PANTHER" id="PTHR43877:SF2">
    <property type="entry name" value="AMINOALKYLPHOSPHONATE N-ACETYLTRANSFERASE-RELATED"/>
    <property type="match status" value="1"/>
</dbReference>
<name>A0A845MG56_9PROT</name>
<keyword evidence="1 4" id="KW-0808">Transferase</keyword>
<feature type="domain" description="N-acetyltransferase" evidence="3">
    <location>
        <begin position="1"/>
        <end position="147"/>
    </location>
</feature>
<dbReference type="OrthoDB" id="7585366at2"/>
<dbReference type="Pfam" id="PF00583">
    <property type="entry name" value="Acetyltransf_1"/>
    <property type="match status" value="1"/>
</dbReference>
<proteinExistence type="predicted"/>
<dbReference type="EMBL" id="WTVA01000003">
    <property type="protein sequence ID" value="MZR22306.1"/>
    <property type="molecule type" value="Genomic_DNA"/>
</dbReference>
<dbReference type="RefSeq" id="WP_161338756.1">
    <property type="nucleotide sequence ID" value="NZ_JBHSDG010000005.1"/>
</dbReference>
<dbReference type="InterPro" id="IPR016181">
    <property type="entry name" value="Acyl_CoA_acyltransferase"/>
</dbReference>
<evidence type="ECO:0000313" key="5">
    <source>
        <dbReference type="Proteomes" id="UP000445696"/>
    </source>
</evidence>
<dbReference type="GO" id="GO:0016747">
    <property type="term" value="F:acyltransferase activity, transferring groups other than amino-acyl groups"/>
    <property type="evidence" value="ECO:0007669"/>
    <property type="project" value="InterPro"/>
</dbReference>
<accession>A0A845MG56</accession>
<gene>
    <name evidence="4" type="ORF">GQF03_08185</name>
</gene>
<evidence type="ECO:0000256" key="2">
    <source>
        <dbReference type="ARBA" id="ARBA00023315"/>
    </source>
</evidence>
<dbReference type="AlphaFoldDB" id="A0A845MG56"/>
<organism evidence="4 5">
    <name type="scientific">Sneathiella chungangensis</name>
    <dbReference type="NCBI Taxonomy" id="1418234"/>
    <lineage>
        <taxon>Bacteria</taxon>
        <taxon>Pseudomonadati</taxon>
        <taxon>Pseudomonadota</taxon>
        <taxon>Alphaproteobacteria</taxon>
        <taxon>Sneathiellales</taxon>
        <taxon>Sneathiellaceae</taxon>
        <taxon>Sneathiella</taxon>
    </lineage>
</organism>
<dbReference type="InterPro" id="IPR000182">
    <property type="entry name" value="GNAT_dom"/>
</dbReference>
<dbReference type="PROSITE" id="PS51186">
    <property type="entry name" value="GNAT"/>
    <property type="match status" value="1"/>
</dbReference>
<dbReference type="SUPFAM" id="SSF55729">
    <property type="entry name" value="Acyl-CoA N-acyltransferases (Nat)"/>
    <property type="match status" value="1"/>
</dbReference>
<evidence type="ECO:0000259" key="3">
    <source>
        <dbReference type="PROSITE" id="PS51186"/>
    </source>
</evidence>
<evidence type="ECO:0000313" key="4">
    <source>
        <dbReference type="EMBL" id="MZR22306.1"/>
    </source>
</evidence>
<reference evidence="4 5" key="1">
    <citation type="journal article" date="2014" name="Int. J. Syst. Evol. Microbiol.">
        <title>Sneathiella chungangensis sp. nov., isolated from a marine sand, and emended description of the genus Sneathiella.</title>
        <authorList>
            <person name="Siamphan C."/>
            <person name="Kim H."/>
            <person name="Lee J.S."/>
            <person name="Kim W."/>
        </authorList>
    </citation>
    <scope>NUCLEOTIDE SEQUENCE [LARGE SCALE GENOMIC DNA]</scope>
    <source>
        <strain evidence="4 5">KCTC 32476</strain>
    </source>
</reference>
<protein>
    <submittedName>
        <fullName evidence="4">GNAT family N-acetyltransferase</fullName>
    </submittedName>
</protein>
<keyword evidence="2" id="KW-0012">Acyltransferase</keyword>
<dbReference type="Gene3D" id="3.40.630.30">
    <property type="match status" value="1"/>
</dbReference>
<dbReference type="PANTHER" id="PTHR43877">
    <property type="entry name" value="AMINOALKYLPHOSPHONATE N-ACETYLTRANSFERASE-RELATED-RELATED"/>
    <property type="match status" value="1"/>
</dbReference>
<dbReference type="InterPro" id="IPR050832">
    <property type="entry name" value="Bact_Acetyltransf"/>
</dbReference>
<dbReference type="Proteomes" id="UP000445696">
    <property type="component" value="Unassembled WGS sequence"/>
</dbReference>
<sequence>MIRLAEKSDIDALLPLIEGYWRFEGFPNFEEARIRRNLDWLFRHRDAGEVHLALKRGQAIGYLLLVYNFSLEHAGLMADIDEFYIADAHRSKGTGAALLAAAEATARARGCRSLMLQVGQRNTRARAFYVKTGFHPRSGFELLEKEL</sequence>
<keyword evidence="5" id="KW-1185">Reference proteome</keyword>